<comment type="caution">
    <text evidence="10">The sequence shown here is derived from an EMBL/GenBank/DDBJ whole genome shotgun (WGS) entry which is preliminary data.</text>
</comment>
<feature type="chain" id="PRO_5005554178" evidence="8">
    <location>
        <begin position="24"/>
        <end position="142"/>
    </location>
</feature>
<dbReference type="PROSITE" id="PS52029">
    <property type="entry name" value="LD_TPASE"/>
    <property type="match status" value="1"/>
</dbReference>
<dbReference type="GO" id="GO:0016740">
    <property type="term" value="F:transferase activity"/>
    <property type="evidence" value="ECO:0007669"/>
    <property type="project" value="UniProtKB-KW"/>
</dbReference>
<keyword evidence="11" id="KW-1185">Reference proteome</keyword>
<evidence type="ECO:0000313" key="10">
    <source>
        <dbReference type="EMBL" id="KNG94195.1"/>
    </source>
</evidence>
<evidence type="ECO:0000256" key="8">
    <source>
        <dbReference type="SAM" id="SignalP"/>
    </source>
</evidence>
<dbReference type="AlphaFoldDB" id="A0A0L1JR33"/>
<dbReference type="GO" id="GO:0005576">
    <property type="term" value="C:extracellular region"/>
    <property type="evidence" value="ECO:0007669"/>
    <property type="project" value="TreeGrafter"/>
</dbReference>
<feature type="domain" description="L,D-TPase catalytic" evidence="9">
    <location>
        <begin position="26"/>
        <end position="141"/>
    </location>
</feature>
<evidence type="ECO:0000256" key="4">
    <source>
        <dbReference type="ARBA" id="ARBA00022960"/>
    </source>
</evidence>
<keyword evidence="6 7" id="KW-0961">Cell wall biogenesis/degradation</keyword>
<dbReference type="InterPro" id="IPR005490">
    <property type="entry name" value="LD_TPept_cat_dom"/>
</dbReference>
<comment type="similarity">
    <text evidence="2">Belongs to the YkuD family.</text>
</comment>
<name>A0A0L1JR33_9RHOB</name>
<dbReference type="InterPro" id="IPR038063">
    <property type="entry name" value="Transpep_catalytic_dom"/>
</dbReference>
<feature type="active site" description="Nucleophile" evidence="7">
    <location>
        <position position="113"/>
    </location>
</feature>
<dbReference type="PATRIC" id="fig|1317121.7.peg.2250"/>
<comment type="pathway">
    <text evidence="1 7">Cell wall biogenesis; peptidoglycan biosynthesis.</text>
</comment>
<dbReference type="GO" id="GO:0071555">
    <property type="term" value="P:cell wall organization"/>
    <property type="evidence" value="ECO:0007669"/>
    <property type="project" value="UniProtKB-UniRule"/>
</dbReference>
<evidence type="ECO:0000256" key="6">
    <source>
        <dbReference type="ARBA" id="ARBA00023316"/>
    </source>
</evidence>
<sequence>MPRNLTHLLAAFALILLPVMAPAAALVAKVDISSQTMTVIQNGRVTHRWPVSTARAGKWTPRGSWSAKWLSKNHKSSLYNNAPMPYSIFFRGNYAIHGTNQVSKLGRPASAGCVRLHPDHAQVLFNLTRNVGMKNMRVVIQN</sequence>
<keyword evidence="4 7" id="KW-0133">Cell shape</keyword>
<dbReference type="PANTHER" id="PTHR30582:SF2">
    <property type="entry name" value="L,D-TRANSPEPTIDASE YCIB-RELATED"/>
    <property type="match status" value="1"/>
</dbReference>
<protein>
    <submittedName>
        <fullName evidence="10">ErfK/YbiS/YcfS/YnhG family protein</fullName>
    </submittedName>
</protein>
<evidence type="ECO:0000313" key="11">
    <source>
        <dbReference type="Proteomes" id="UP000036938"/>
    </source>
</evidence>
<dbReference type="RefSeq" id="WP_050530345.1">
    <property type="nucleotide sequence ID" value="NZ_AQQZ01000003.1"/>
</dbReference>
<organism evidence="10 11">
    <name type="scientific">Pseudaestuariivita atlantica</name>
    <dbReference type="NCBI Taxonomy" id="1317121"/>
    <lineage>
        <taxon>Bacteria</taxon>
        <taxon>Pseudomonadati</taxon>
        <taxon>Pseudomonadota</taxon>
        <taxon>Alphaproteobacteria</taxon>
        <taxon>Rhodobacterales</taxon>
        <taxon>Paracoccaceae</taxon>
        <taxon>Pseudaestuariivita</taxon>
    </lineage>
</organism>
<evidence type="ECO:0000256" key="1">
    <source>
        <dbReference type="ARBA" id="ARBA00004752"/>
    </source>
</evidence>
<dbReference type="InterPro" id="IPR050979">
    <property type="entry name" value="LD-transpeptidase"/>
</dbReference>
<dbReference type="GO" id="GO:0071972">
    <property type="term" value="F:peptidoglycan L,D-transpeptidase activity"/>
    <property type="evidence" value="ECO:0007669"/>
    <property type="project" value="TreeGrafter"/>
</dbReference>
<dbReference type="SUPFAM" id="SSF141523">
    <property type="entry name" value="L,D-transpeptidase catalytic domain-like"/>
    <property type="match status" value="1"/>
</dbReference>
<dbReference type="GO" id="GO:0018104">
    <property type="term" value="P:peptidoglycan-protein cross-linking"/>
    <property type="evidence" value="ECO:0007669"/>
    <property type="project" value="TreeGrafter"/>
</dbReference>
<dbReference type="EMBL" id="AQQZ01000003">
    <property type="protein sequence ID" value="KNG94195.1"/>
    <property type="molecule type" value="Genomic_DNA"/>
</dbReference>
<evidence type="ECO:0000256" key="2">
    <source>
        <dbReference type="ARBA" id="ARBA00005992"/>
    </source>
</evidence>
<feature type="signal peptide" evidence="8">
    <location>
        <begin position="1"/>
        <end position="23"/>
    </location>
</feature>
<evidence type="ECO:0000256" key="7">
    <source>
        <dbReference type="PROSITE-ProRule" id="PRU01373"/>
    </source>
</evidence>
<dbReference type="OrthoDB" id="463216at2"/>
<keyword evidence="5 7" id="KW-0573">Peptidoglycan synthesis</keyword>
<evidence type="ECO:0000256" key="3">
    <source>
        <dbReference type="ARBA" id="ARBA00022679"/>
    </source>
</evidence>
<evidence type="ECO:0000259" key="9">
    <source>
        <dbReference type="PROSITE" id="PS52029"/>
    </source>
</evidence>
<feature type="active site" description="Proton donor/acceptor" evidence="7">
    <location>
        <position position="97"/>
    </location>
</feature>
<dbReference type="GO" id="GO:0008360">
    <property type="term" value="P:regulation of cell shape"/>
    <property type="evidence" value="ECO:0007669"/>
    <property type="project" value="UniProtKB-UniRule"/>
</dbReference>
<dbReference type="STRING" id="1317121.ATO11_08200"/>
<dbReference type="UniPathway" id="UPA00219"/>
<dbReference type="CDD" id="cd16913">
    <property type="entry name" value="YkuD_like"/>
    <property type="match status" value="1"/>
</dbReference>
<keyword evidence="3" id="KW-0808">Transferase</keyword>
<proteinExistence type="inferred from homology"/>
<dbReference type="PANTHER" id="PTHR30582">
    <property type="entry name" value="L,D-TRANSPEPTIDASE"/>
    <property type="match status" value="1"/>
</dbReference>
<gene>
    <name evidence="10" type="ORF">ATO11_08200</name>
</gene>
<dbReference type="Pfam" id="PF03734">
    <property type="entry name" value="YkuD"/>
    <property type="match status" value="1"/>
</dbReference>
<dbReference type="Proteomes" id="UP000036938">
    <property type="component" value="Unassembled WGS sequence"/>
</dbReference>
<dbReference type="Gene3D" id="2.40.440.10">
    <property type="entry name" value="L,D-transpeptidase catalytic domain-like"/>
    <property type="match status" value="1"/>
</dbReference>
<keyword evidence="8" id="KW-0732">Signal</keyword>
<evidence type="ECO:0000256" key="5">
    <source>
        <dbReference type="ARBA" id="ARBA00022984"/>
    </source>
</evidence>
<reference evidence="10 11" key="1">
    <citation type="journal article" date="2015" name="Int. J. Syst. Evol. Microbiol.">
        <title>Aestuariivita atlantica sp. nov., isolated from deep sea sediment of the Atlantic Ocean.</title>
        <authorList>
            <person name="Li G."/>
            <person name="Lai Q."/>
            <person name="Du Y."/>
            <person name="Liu X."/>
            <person name="Sun F."/>
            <person name="Shao Z."/>
        </authorList>
    </citation>
    <scope>NUCLEOTIDE SEQUENCE [LARGE SCALE GENOMIC DNA]</scope>
    <source>
        <strain evidence="10 11">22II-S11-z3</strain>
    </source>
</reference>
<accession>A0A0L1JR33</accession>